<name>A0ABX9MAG1_9FIRM</name>
<proteinExistence type="predicted"/>
<comment type="caution">
    <text evidence="2">The sequence shown here is derived from an EMBL/GenBank/DDBJ whole genome shotgun (WGS) entry which is preliminary data.</text>
</comment>
<accession>A0ABX9MAG1</accession>
<reference evidence="2 3" key="1">
    <citation type="submission" date="2018-08" db="EMBL/GenBank/DDBJ databases">
        <title>Draft genome sequence of Dialister pneumosintes KCOM 1685.</title>
        <authorList>
            <person name="Kook J.-K."/>
            <person name="Park S.-N."/>
            <person name="Lim Y.K."/>
        </authorList>
    </citation>
    <scope>NUCLEOTIDE SEQUENCE [LARGE SCALE GENOMIC DNA]</scope>
    <source>
        <strain evidence="2 3">KCOM 1685</strain>
    </source>
</reference>
<dbReference type="RefSeq" id="WP_119056005.1">
    <property type="nucleotide sequence ID" value="NZ_QWKU01000001.1"/>
</dbReference>
<evidence type="ECO:0000313" key="2">
    <source>
        <dbReference type="EMBL" id="RID94259.1"/>
    </source>
</evidence>
<keyword evidence="3" id="KW-1185">Reference proteome</keyword>
<feature type="signal peptide" evidence="1">
    <location>
        <begin position="1"/>
        <end position="24"/>
    </location>
</feature>
<organism evidence="2 3">
    <name type="scientific">Dialister pneumosintes</name>
    <dbReference type="NCBI Taxonomy" id="39950"/>
    <lineage>
        <taxon>Bacteria</taxon>
        <taxon>Bacillati</taxon>
        <taxon>Bacillota</taxon>
        <taxon>Negativicutes</taxon>
        <taxon>Veillonellales</taxon>
        <taxon>Veillonellaceae</taxon>
        <taxon>Dialister</taxon>
    </lineage>
</organism>
<evidence type="ECO:0000256" key="1">
    <source>
        <dbReference type="SAM" id="SignalP"/>
    </source>
</evidence>
<sequence length="166" mass="19335">MSFIKRLFLTTLIITSFFNFCVSAANYPNYLYDNPNYQLAYAHMDHATYLDTSSVVLKSLSSKGLLFAEIVVPVDFKYNHYTDEEIIDTVHTPMTVLFYRPFFTQYQGLSEIYKGMIVPPYVSNVHAYISYDDGANWTVFNTQDTHGYNLSLYKWYWMGISVLRGQ</sequence>
<gene>
    <name evidence="2" type="ORF">DX915_01600</name>
</gene>
<dbReference type="EMBL" id="QWKU01000001">
    <property type="protein sequence ID" value="RID94259.1"/>
    <property type="molecule type" value="Genomic_DNA"/>
</dbReference>
<keyword evidence="1" id="KW-0732">Signal</keyword>
<evidence type="ECO:0000313" key="3">
    <source>
        <dbReference type="Proteomes" id="UP000266262"/>
    </source>
</evidence>
<protein>
    <submittedName>
        <fullName evidence="2">Uncharacterized protein</fullName>
    </submittedName>
</protein>
<feature type="chain" id="PRO_5046406010" evidence="1">
    <location>
        <begin position="25"/>
        <end position="166"/>
    </location>
</feature>
<dbReference type="Proteomes" id="UP000266262">
    <property type="component" value="Unassembled WGS sequence"/>
</dbReference>